<gene>
    <name evidence="2" type="ORF">CANINC_003506</name>
</gene>
<keyword evidence="1" id="KW-1133">Transmembrane helix</keyword>
<organism evidence="2 3">
    <name type="scientific">Pichia inconspicua</name>
    <dbReference type="NCBI Taxonomy" id="52247"/>
    <lineage>
        <taxon>Eukaryota</taxon>
        <taxon>Fungi</taxon>
        <taxon>Dikarya</taxon>
        <taxon>Ascomycota</taxon>
        <taxon>Saccharomycotina</taxon>
        <taxon>Pichiomycetes</taxon>
        <taxon>Pichiales</taxon>
        <taxon>Pichiaceae</taxon>
        <taxon>Pichia</taxon>
    </lineage>
</organism>
<name>A0A4T0WZ32_9ASCO</name>
<evidence type="ECO:0000313" key="3">
    <source>
        <dbReference type="Proteomes" id="UP000307173"/>
    </source>
</evidence>
<comment type="caution">
    <text evidence="2">The sequence shown here is derived from an EMBL/GenBank/DDBJ whole genome shotgun (WGS) entry which is preliminary data.</text>
</comment>
<evidence type="ECO:0000256" key="1">
    <source>
        <dbReference type="SAM" id="Phobius"/>
    </source>
</evidence>
<reference evidence="2 3" key="1">
    <citation type="journal article" date="2019" name="Front. Genet.">
        <title>Whole-Genome Sequencing of the Opportunistic Yeast Pathogen Candida inconspicua Uncovers Its Hybrid Origin.</title>
        <authorList>
            <person name="Mixao V."/>
            <person name="Hansen A.P."/>
            <person name="Saus E."/>
            <person name="Boekhout T."/>
            <person name="Lass-Florl C."/>
            <person name="Gabaldon T."/>
        </authorList>
    </citation>
    <scope>NUCLEOTIDE SEQUENCE [LARGE SCALE GENOMIC DNA]</scope>
    <source>
        <strain evidence="2 3">CBS 180</strain>
    </source>
</reference>
<dbReference type="AlphaFoldDB" id="A0A4T0WZ32"/>
<proteinExistence type="predicted"/>
<accession>A0A4T0WZ32</accession>
<sequence>MFLIIILAMLVMGAVTIMLPALSGLVTYKKNSRKSQHQVSFKPVPAADVPYTYTAPDADINVEDIVSSKTSALHDVRTKLGRLHAPKITEDDLPIKLELVGENELKKRVRGRKSGVSTINLDPAAYDYDVDDIIREELERDEEEKRQLYGKSEV</sequence>
<dbReference type="EMBL" id="SELW01000553">
    <property type="protein sequence ID" value="TID21226.1"/>
    <property type="molecule type" value="Genomic_DNA"/>
</dbReference>
<dbReference type="Proteomes" id="UP000307173">
    <property type="component" value="Unassembled WGS sequence"/>
</dbReference>
<protein>
    <submittedName>
        <fullName evidence="2">Uncharacterized protein</fullName>
    </submittedName>
</protein>
<evidence type="ECO:0000313" key="2">
    <source>
        <dbReference type="EMBL" id="TID21226.1"/>
    </source>
</evidence>
<feature type="transmembrane region" description="Helical" evidence="1">
    <location>
        <begin position="6"/>
        <end position="28"/>
    </location>
</feature>
<keyword evidence="1" id="KW-0472">Membrane</keyword>
<keyword evidence="1" id="KW-0812">Transmembrane</keyword>
<dbReference type="OrthoDB" id="4092812at2759"/>
<keyword evidence="3" id="KW-1185">Reference proteome</keyword>